<sequence length="151" mass="16766">MKILKAQNALLTNWEVAEILRDEGDEYAGTDATARNRKPPSNLKDVMTGASLYLARPSQPFNTPTATYTPAAIAGPISLVARLSPKYKLTKAEYIMLLNVRPVNLIEFEMVVDEAGARFAESEQWEILEVLKEVLGLMYEKPPEAQANGKK</sequence>
<dbReference type="Pfam" id="PF03874">
    <property type="entry name" value="RNA_pol_Rpb4"/>
    <property type="match status" value="1"/>
</dbReference>
<gene>
    <name evidence="7" type="ORF">BU16DRAFT_17765</name>
</gene>
<evidence type="ECO:0000256" key="1">
    <source>
        <dbReference type="ARBA" id="ARBA00004123"/>
    </source>
</evidence>
<keyword evidence="6" id="KW-0539">Nucleus</keyword>
<dbReference type="Proteomes" id="UP000799750">
    <property type="component" value="Unassembled WGS sequence"/>
</dbReference>
<keyword evidence="8" id="KW-1185">Reference proteome</keyword>
<keyword evidence="5" id="KW-0804">Transcription</keyword>
<proteinExistence type="inferred from homology"/>
<accession>A0A6A6RGA5</accession>
<dbReference type="InterPro" id="IPR038324">
    <property type="entry name" value="Rpb4/RPC9_sf"/>
</dbReference>
<protein>
    <recommendedName>
        <fullName evidence="3">DNA-directed RNA polymerase III subunit RPC9</fullName>
    </recommendedName>
</protein>
<dbReference type="GO" id="GO:0006384">
    <property type="term" value="P:transcription initiation at RNA polymerase III promoter"/>
    <property type="evidence" value="ECO:0007669"/>
    <property type="project" value="InterPro"/>
</dbReference>
<dbReference type="GO" id="GO:0005666">
    <property type="term" value="C:RNA polymerase III complex"/>
    <property type="evidence" value="ECO:0007669"/>
    <property type="project" value="InterPro"/>
</dbReference>
<name>A0A6A6RGA5_9PEZI</name>
<dbReference type="SUPFAM" id="SSF47819">
    <property type="entry name" value="HRDC-like"/>
    <property type="match status" value="1"/>
</dbReference>
<dbReference type="InterPro" id="IPR010997">
    <property type="entry name" value="HRDC-like_sf"/>
</dbReference>
<evidence type="ECO:0000256" key="4">
    <source>
        <dbReference type="ARBA" id="ARBA00022478"/>
    </source>
</evidence>
<dbReference type="PANTHER" id="PTHR15561">
    <property type="entry name" value="CALCITONIN GENE-RELATED PEPTIDE-RECEPTOR COMPONENT PROTEIN"/>
    <property type="match status" value="1"/>
</dbReference>
<comment type="similarity">
    <text evidence="2">Belongs to the eukaryotic RPC9 RNA polymerase subunit family.</text>
</comment>
<evidence type="ECO:0000256" key="6">
    <source>
        <dbReference type="ARBA" id="ARBA00023242"/>
    </source>
</evidence>
<evidence type="ECO:0000256" key="5">
    <source>
        <dbReference type="ARBA" id="ARBA00023163"/>
    </source>
</evidence>
<dbReference type="EMBL" id="MU004181">
    <property type="protein sequence ID" value="KAF2502733.1"/>
    <property type="molecule type" value="Genomic_DNA"/>
</dbReference>
<evidence type="ECO:0000256" key="3">
    <source>
        <dbReference type="ARBA" id="ARBA00016672"/>
    </source>
</evidence>
<evidence type="ECO:0000256" key="2">
    <source>
        <dbReference type="ARBA" id="ARBA00006898"/>
    </source>
</evidence>
<dbReference type="InterPro" id="IPR038846">
    <property type="entry name" value="RPC9"/>
</dbReference>
<keyword evidence="4" id="KW-0240">DNA-directed RNA polymerase</keyword>
<dbReference type="OrthoDB" id="1746530at2759"/>
<dbReference type="AlphaFoldDB" id="A0A6A6RGA5"/>
<dbReference type="GO" id="GO:0000166">
    <property type="term" value="F:nucleotide binding"/>
    <property type="evidence" value="ECO:0007669"/>
    <property type="project" value="InterPro"/>
</dbReference>
<comment type="subcellular location">
    <subcellularLocation>
        <location evidence="1">Nucleus</location>
    </subcellularLocation>
</comment>
<evidence type="ECO:0000313" key="7">
    <source>
        <dbReference type="EMBL" id="KAF2502733.1"/>
    </source>
</evidence>
<reference evidence="7" key="1">
    <citation type="journal article" date="2020" name="Stud. Mycol.">
        <title>101 Dothideomycetes genomes: a test case for predicting lifestyles and emergence of pathogens.</title>
        <authorList>
            <person name="Haridas S."/>
            <person name="Albert R."/>
            <person name="Binder M."/>
            <person name="Bloem J."/>
            <person name="Labutti K."/>
            <person name="Salamov A."/>
            <person name="Andreopoulos B."/>
            <person name="Baker S."/>
            <person name="Barry K."/>
            <person name="Bills G."/>
            <person name="Bluhm B."/>
            <person name="Cannon C."/>
            <person name="Castanera R."/>
            <person name="Culley D."/>
            <person name="Daum C."/>
            <person name="Ezra D."/>
            <person name="Gonzalez J."/>
            <person name="Henrissat B."/>
            <person name="Kuo A."/>
            <person name="Liang C."/>
            <person name="Lipzen A."/>
            <person name="Lutzoni F."/>
            <person name="Magnuson J."/>
            <person name="Mondo S."/>
            <person name="Nolan M."/>
            <person name="Ohm R."/>
            <person name="Pangilinan J."/>
            <person name="Park H.-J."/>
            <person name="Ramirez L."/>
            <person name="Alfaro M."/>
            <person name="Sun H."/>
            <person name="Tritt A."/>
            <person name="Yoshinaga Y."/>
            <person name="Zwiers L.-H."/>
            <person name="Turgeon B."/>
            <person name="Goodwin S."/>
            <person name="Spatafora J."/>
            <person name="Crous P."/>
            <person name="Grigoriev I."/>
        </authorList>
    </citation>
    <scope>NUCLEOTIDE SEQUENCE</scope>
    <source>
        <strain evidence="7">CBS 269.34</strain>
    </source>
</reference>
<dbReference type="PANTHER" id="PTHR15561:SF0">
    <property type="entry name" value="DNA-DIRECTED RNA POLYMERASE III SUBUNIT RPC9"/>
    <property type="match status" value="1"/>
</dbReference>
<dbReference type="InterPro" id="IPR005574">
    <property type="entry name" value="Rpb4/RPC9"/>
</dbReference>
<evidence type="ECO:0000313" key="8">
    <source>
        <dbReference type="Proteomes" id="UP000799750"/>
    </source>
</evidence>
<dbReference type="Gene3D" id="1.20.1250.40">
    <property type="match status" value="1"/>
</dbReference>
<organism evidence="7 8">
    <name type="scientific">Lophium mytilinum</name>
    <dbReference type="NCBI Taxonomy" id="390894"/>
    <lineage>
        <taxon>Eukaryota</taxon>
        <taxon>Fungi</taxon>
        <taxon>Dikarya</taxon>
        <taxon>Ascomycota</taxon>
        <taxon>Pezizomycotina</taxon>
        <taxon>Dothideomycetes</taxon>
        <taxon>Pleosporomycetidae</taxon>
        <taxon>Mytilinidiales</taxon>
        <taxon>Mytilinidiaceae</taxon>
        <taxon>Lophium</taxon>
    </lineage>
</organism>